<dbReference type="STRING" id="915059.NH26_24195"/>
<dbReference type="EMBL" id="JRYR02000002">
    <property type="protein sequence ID" value="OHX64672.1"/>
    <property type="molecule type" value="Genomic_DNA"/>
</dbReference>
<organism evidence="1 2">
    <name type="scientific">Flammeovirga pacifica</name>
    <dbReference type="NCBI Taxonomy" id="915059"/>
    <lineage>
        <taxon>Bacteria</taxon>
        <taxon>Pseudomonadati</taxon>
        <taxon>Bacteroidota</taxon>
        <taxon>Cytophagia</taxon>
        <taxon>Cytophagales</taxon>
        <taxon>Flammeovirgaceae</taxon>
        <taxon>Flammeovirga</taxon>
    </lineage>
</organism>
<evidence type="ECO:0000313" key="2">
    <source>
        <dbReference type="Proteomes" id="UP000179797"/>
    </source>
</evidence>
<dbReference type="GO" id="GO:0006629">
    <property type="term" value="P:lipid metabolic process"/>
    <property type="evidence" value="ECO:0007669"/>
    <property type="project" value="InterPro"/>
</dbReference>
<dbReference type="Pfam" id="PF02450">
    <property type="entry name" value="LCAT"/>
    <property type="match status" value="1"/>
</dbReference>
<reference evidence="1 2" key="1">
    <citation type="journal article" date="2012" name="Int. J. Syst. Evol. Microbiol.">
        <title>Flammeovirga pacifica sp. nov., isolated from deep-sea sediment.</title>
        <authorList>
            <person name="Xu H."/>
            <person name="Fu Y."/>
            <person name="Yang N."/>
            <person name="Ding Z."/>
            <person name="Lai Q."/>
            <person name="Zeng R."/>
        </authorList>
    </citation>
    <scope>NUCLEOTIDE SEQUENCE [LARGE SCALE GENOMIC DNA]</scope>
    <source>
        <strain evidence="2">DSM 24597 / LMG 26175 / WPAGA1</strain>
    </source>
</reference>
<protein>
    <submittedName>
        <fullName evidence="1">Uncharacterized protein</fullName>
    </submittedName>
</protein>
<dbReference type="AlphaFoldDB" id="A0A1S1YUH1"/>
<evidence type="ECO:0000313" key="1">
    <source>
        <dbReference type="EMBL" id="OHX64672.1"/>
    </source>
</evidence>
<dbReference type="Gene3D" id="3.40.50.1820">
    <property type="entry name" value="alpha/beta hydrolase"/>
    <property type="match status" value="1"/>
</dbReference>
<dbReference type="InterPro" id="IPR029058">
    <property type="entry name" value="AB_hydrolase_fold"/>
</dbReference>
<dbReference type="SUPFAM" id="SSF53474">
    <property type="entry name" value="alpha/beta-Hydrolases"/>
    <property type="match status" value="1"/>
</dbReference>
<dbReference type="OrthoDB" id="503948at2"/>
<proteinExistence type="predicted"/>
<sequence>MNKAVILIPGVLGTKLDDSNTIDNEIIWQDIRYNFEDFERGELTFEYDNQFFDEDFSAIVKPLRLEPLVYNEFWKRLQPNYQHKFIFPYDWRLPNEENGIKLKNFIQYLIAKSEASSRVATITHFDIVTHSMGNMPLRYYIKENGMERINKIAFVAPPFQGAADAIPIFTIGQGFFFTKDEIRKMARTLPALFELLPTYQNYALDSETGENINLWNKDNWQKNLIEETTDANKNRTIQKFIANLERAKKTLTSLENWKDKLTEDEKARILVIAKTELETLNDVVIEKQPQDGHPANYFDYKISLKAKEGDGVVPTASSCCYYDELATYVLQNRLLEENYAHAFLLKDNRVQKMVNSFLNTDESTAEYQHNIMGRTIHRVKGFTKMYVEQDGIIHKVSKVDY</sequence>
<dbReference type="GO" id="GO:0008374">
    <property type="term" value="F:O-acyltransferase activity"/>
    <property type="evidence" value="ECO:0007669"/>
    <property type="project" value="InterPro"/>
</dbReference>
<keyword evidence="2" id="KW-1185">Reference proteome</keyword>
<comment type="caution">
    <text evidence="1">The sequence shown here is derived from an EMBL/GenBank/DDBJ whole genome shotgun (WGS) entry which is preliminary data.</text>
</comment>
<gene>
    <name evidence="1" type="ORF">NH26_24195</name>
</gene>
<accession>A0A1S1YUH1</accession>
<name>A0A1S1YUH1_FLAPC</name>
<dbReference type="RefSeq" id="WP_044217285.1">
    <property type="nucleotide sequence ID" value="NZ_JRYR02000002.1"/>
</dbReference>
<dbReference type="InterPro" id="IPR003386">
    <property type="entry name" value="LACT/PDAT_acylTrfase"/>
</dbReference>
<dbReference type="Proteomes" id="UP000179797">
    <property type="component" value="Unassembled WGS sequence"/>
</dbReference>
<dbReference type="PANTHER" id="PTHR11440">
    <property type="entry name" value="LECITHIN-CHOLESTEROL ACYLTRANSFERASE-RELATED"/>
    <property type="match status" value="1"/>
</dbReference>